<dbReference type="Proteomes" id="UP000250140">
    <property type="component" value="Unassembled WGS sequence"/>
</dbReference>
<organism evidence="3 4">
    <name type="scientific">Glonium stellatum</name>
    <dbReference type="NCBI Taxonomy" id="574774"/>
    <lineage>
        <taxon>Eukaryota</taxon>
        <taxon>Fungi</taxon>
        <taxon>Dikarya</taxon>
        <taxon>Ascomycota</taxon>
        <taxon>Pezizomycotina</taxon>
        <taxon>Dothideomycetes</taxon>
        <taxon>Pleosporomycetidae</taxon>
        <taxon>Gloniales</taxon>
        <taxon>Gloniaceae</taxon>
        <taxon>Glonium</taxon>
    </lineage>
</organism>
<accession>A0A8E2JLL8</accession>
<name>A0A8E2JLL8_9PEZI</name>
<dbReference type="PANTHER" id="PTHR42085">
    <property type="entry name" value="F-BOX DOMAIN-CONTAINING PROTEIN"/>
    <property type="match status" value="1"/>
</dbReference>
<reference evidence="3 4" key="1">
    <citation type="journal article" date="2016" name="Nat. Commun.">
        <title>Ectomycorrhizal ecology is imprinted in the genome of the dominant symbiotic fungus Cenococcum geophilum.</title>
        <authorList>
            <consortium name="DOE Joint Genome Institute"/>
            <person name="Peter M."/>
            <person name="Kohler A."/>
            <person name="Ohm R.A."/>
            <person name="Kuo A."/>
            <person name="Krutzmann J."/>
            <person name="Morin E."/>
            <person name="Arend M."/>
            <person name="Barry K.W."/>
            <person name="Binder M."/>
            <person name="Choi C."/>
            <person name="Clum A."/>
            <person name="Copeland A."/>
            <person name="Grisel N."/>
            <person name="Haridas S."/>
            <person name="Kipfer T."/>
            <person name="LaButti K."/>
            <person name="Lindquist E."/>
            <person name="Lipzen A."/>
            <person name="Maire R."/>
            <person name="Meier B."/>
            <person name="Mihaltcheva S."/>
            <person name="Molinier V."/>
            <person name="Murat C."/>
            <person name="Poggeler S."/>
            <person name="Quandt C.A."/>
            <person name="Sperisen C."/>
            <person name="Tritt A."/>
            <person name="Tisserant E."/>
            <person name="Crous P.W."/>
            <person name="Henrissat B."/>
            <person name="Nehls U."/>
            <person name="Egli S."/>
            <person name="Spatafora J.W."/>
            <person name="Grigoriev I.V."/>
            <person name="Martin F.M."/>
        </authorList>
    </citation>
    <scope>NUCLEOTIDE SEQUENCE [LARGE SCALE GENOMIC DNA]</scope>
    <source>
        <strain evidence="3 4">CBS 207.34</strain>
    </source>
</reference>
<dbReference type="OrthoDB" id="62952at2759"/>
<keyword evidence="4" id="KW-1185">Reference proteome</keyword>
<dbReference type="EMBL" id="KV751034">
    <property type="protein sequence ID" value="OCL01910.1"/>
    <property type="molecule type" value="Genomic_DNA"/>
</dbReference>
<dbReference type="PANTHER" id="PTHR42085:SF1">
    <property type="entry name" value="F-BOX DOMAIN-CONTAINING PROTEIN"/>
    <property type="match status" value="1"/>
</dbReference>
<evidence type="ECO:0000313" key="4">
    <source>
        <dbReference type="Proteomes" id="UP000250140"/>
    </source>
</evidence>
<sequence length="175" mass="20001">MPVMASSRKTSSPEPSIPEFIPSANDSPPLLRVPSEIRREIFRYLIPSPTKKFLLYSYTDCDSTVIISKCNRQSKGPPDKTSLAILRTNRLIYHEALSLLYSENLFHFIGLNYRPVLAFIRRLSPDAKNLLRKVRLTLLTDQQGEQPANHDAFCTVIHDFLPGLTTLHADPWDFF</sequence>
<dbReference type="InterPro" id="IPR056632">
    <property type="entry name" value="DUF7730"/>
</dbReference>
<proteinExistence type="predicted"/>
<evidence type="ECO:0000313" key="3">
    <source>
        <dbReference type="EMBL" id="OCL01910.1"/>
    </source>
</evidence>
<feature type="domain" description="DUF7730" evidence="2">
    <location>
        <begin position="32"/>
        <end position="138"/>
    </location>
</feature>
<feature type="region of interest" description="Disordered" evidence="1">
    <location>
        <begin position="1"/>
        <end position="23"/>
    </location>
</feature>
<gene>
    <name evidence="3" type="ORF">AOQ84DRAFT_401509</name>
</gene>
<protein>
    <recommendedName>
        <fullName evidence="2">DUF7730 domain-containing protein</fullName>
    </recommendedName>
</protein>
<evidence type="ECO:0000259" key="2">
    <source>
        <dbReference type="Pfam" id="PF24864"/>
    </source>
</evidence>
<evidence type="ECO:0000256" key="1">
    <source>
        <dbReference type="SAM" id="MobiDB-lite"/>
    </source>
</evidence>
<feature type="compositionally biased region" description="Low complexity" evidence="1">
    <location>
        <begin position="12"/>
        <end position="23"/>
    </location>
</feature>
<dbReference type="InterPro" id="IPR038883">
    <property type="entry name" value="AN11006-like"/>
</dbReference>
<dbReference type="AlphaFoldDB" id="A0A8E2JLL8"/>
<dbReference type="Pfam" id="PF24864">
    <property type="entry name" value="DUF7730"/>
    <property type="match status" value="1"/>
</dbReference>